<reference evidence="2" key="1">
    <citation type="journal article" date="2014" name="Int. J. Syst. Evol. Microbiol.">
        <title>Complete genome sequence of Corynebacterium casei LMG S-19264T (=DSM 44701T), isolated from a smear-ripened cheese.</title>
        <authorList>
            <consortium name="US DOE Joint Genome Institute (JGI-PGF)"/>
            <person name="Walter F."/>
            <person name="Albersmeier A."/>
            <person name="Kalinowski J."/>
            <person name="Ruckert C."/>
        </authorList>
    </citation>
    <scope>NUCLEOTIDE SEQUENCE</scope>
    <source>
        <strain evidence="2">KCTC 12710</strain>
    </source>
</reference>
<dbReference type="Pfam" id="PF00884">
    <property type="entry name" value="Sulfatase"/>
    <property type="match status" value="1"/>
</dbReference>
<evidence type="ECO:0000313" key="3">
    <source>
        <dbReference type="Proteomes" id="UP000636004"/>
    </source>
</evidence>
<accession>A0A918VCP9</accession>
<protein>
    <submittedName>
        <fullName evidence="2">Arylsulfatase</fullName>
    </submittedName>
</protein>
<dbReference type="AlphaFoldDB" id="A0A918VCP9"/>
<dbReference type="PROSITE" id="PS51257">
    <property type="entry name" value="PROKAR_LIPOPROTEIN"/>
    <property type="match status" value="1"/>
</dbReference>
<feature type="domain" description="Sulfatase N-terminal" evidence="1">
    <location>
        <begin position="33"/>
        <end position="377"/>
    </location>
</feature>
<comment type="caution">
    <text evidence="2">The sequence shown here is derived from an EMBL/GenBank/DDBJ whole genome shotgun (WGS) entry which is preliminary data.</text>
</comment>
<proteinExistence type="predicted"/>
<dbReference type="EMBL" id="BMWZ01000006">
    <property type="protein sequence ID" value="GGZ87782.1"/>
    <property type="molecule type" value="Genomic_DNA"/>
</dbReference>
<dbReference type="RefSeq" id="WP_189361661.1">
    <property type="nucleotide sequence ID" value="NZ_BMWZ01000006.1"/>
</dbReference>
<dbReference type="InterPro" id="IPR017850">
    <property type="entry name" value="Alkaline_phosphatase_core_sf"/>
</dbReference>
<organism evidence="2 3">
    <name type="scientific">Algibacter mikhailovii</name>
    <dbReference type="NCBI Taxonomy" id="425498"/>
    <lineage>
        <taxon>Bacteria</taxon>
        <taxon>Pseudomonadati</taxon>
        <taxon>Bacteroidota</taxon>
        <taxon>Flavobacteriia</taxon>
        <taxon>Flavobacteriales</taxon>
        <taxon>Flavobacteriaceae</taxon>
        <taxon>Algibacter</taxon>
    </lineage>
</organism>
<reference evidence="2" key="2">
    <citation type="submission" date="2020-09" db="EMBL/GenBank/DDBJ databases">
        <authorList>
            <person name="Sun Q."/>
            <person name="Kim S."/>
        </authorList>
    </citation>
    <scope>NUCLEOTIDE SEQUENCE</scope>
    <source>
        <strain evidence="2">KCTC 12710</strain>
    </source>
</reference>
<sequence>MKRHSLLILLVFVLFTCSCKQEKKTVVVPKKKPNIIYILADDLGYGDLGCYGQEKIQTPHIDKLAAEGIRFTQHYSGSTVCAPSRSALMTGQHTGHTPIRGNKELKGQEGQTPLPHASVTIAEVLKKAGYVTGGFGKWGLGFIGSEGDPNNQGFDEFYGYNCQRMAHRYYPPYLWRNREKDSLKGNNWIDTVTYAPDKIQEETLQFIEKNKNKPFFAYVPIVLPHAELISPKDSILAKYIGKFRETPFKNAKSSDYGPDLIISRYCSQETPYAVFAAMISRTDAYVGQIIEKLKTLGLDENTIVMFSSDNGPHEVGGADPYFFNSSGGLKGVKRDLYEGGIRVPFIVKWPKKIKPGTTSNHASAFWDILPTLAELVGDQTVIKSSDGISLWPTLLEEGEQQQHEYLYWEFSAKGGRKAVRKGNWKGVCYDIHKNGYDNFELYDLSIDALETQNLAEQHPDIVVALKALMNSSRTESSLFPFK</sequence>
<dbReference type="Gene3D" id="3.30.1120.10">
    <property type="match status" value="1"/>
</dbReference>
<dbReference type="Proteomes" id="UP000636004">
    <property type="component" value="Unassembled WGS sequence"/>
</dbReference>
<name>A0A918VCP9_9FLAO</name>
<dbReference type="PANTHER" id="PTHR43751:SF3">
    <property type="entry name" value="SULFATASE N-TERMINAL DOMAIN-CONTAINING PROTEIN"/>
    <property type="match status" value="1"/>
</dbReference>
<keyword evidence="3" id="KW-1185">Reference proteome</keyword>
<gene>
    <name evidence="2" type="ORF">GCM10007028_27540</name>
</gene>
<dbReference type="CDD" id="cd16145">
    <property type="entry name" value="ARS_like"/>
    <property type="match status" value="1"/>
</dbReference>
<dbReference type="SUPFAM" id="SSF53649">
    <property type="entry name" value="Alkaline phosphatase-like"/>
    <property type="match status" value="1"/>
</dbReference>
<evidence type="ECO:0000259" key="1">
    <source>
        <dbReference type="Pfam" id="PF00884"/>
    </source>
</evidence>
<dbReference type="InterPro" id="IPR000917">
    <property type="entry name" value="Sulfatase_N"/>
</dbReference>
<dbReference type="PANTHER" id="PTHR43751">
    <property type="entry name" value="SULFATASE"/>
    <property type="match status" value="1"/>
</dbReference>
<evidence type="ECO:0000313" key="2">
    <source>
        <dbReference type="EMBL" id="GGZ87782.1"/>
    </source>
</evidence>
<dbReference type="InterPro" id="IPR052701">
    <property type="entry name" value="GAG_Ulvan_Degrading_Sulfatases"/>
</dbReference>
<dbReference type="Gene3D" id="3.40.720.10">
    <property type="entry name" value="Alkaline Phosphatase, subunit A"/>
    <property type="match status" value="1"/>
</dbReference>